<sequence>MKFLFIVQGEGRGHMTQAQVLRDVLEKQGHSIVAVILGSSNRRKAPSYFLEDFQCPIYRYPSPNFITDKANKSIKLGATIIENLKKSPRFIRSLKQMDEQIRFYQPDGIVNFYDILGGIYNFIYKPKAKFIAIGHQYLIYHPDFTFAKRGNVNRFLFKLNTKITCHHADIKIALSLWQSSKNSPDTKLKVWPPLVKKVIKNAQVSKGDFYLAYVVNPGYAQELIQSAKENPQSKIEAFWDNTGVRDGFKALPNLTFHQIDEKLFIEKMAACKGFLTTAGFESIGEAMFLGKPSLMVPVKGQYEQQCNALDAEKAGAGKANKTFDLGVLDKYMESAQQNQKGENFKAWQSSLEALALDMLNEIFYNKKEKVY</sequence>
<dbReference type="OrthoDB" id="9793805at2"/>
<accession>A0A0H4PWI4</accession>
<keyword evidence="1" id="KW-0808">Transferase</keyword>
<dbReference type="PANTHER" id="PTHR21015">
    <property type="entry name" value="UDP-N-ACETYLGLUCOSAMINE--N-ACETYLMURAMYL-(PENTAPEPTIDE) PYROPHOSPHORYL-UNDECAPRENOL N-ACETYLGLUCOSAMINE TRANSFERASE 1"/>
    <property type="match status" value="1"/>
</dbReference>
<keyword evidence="2" id="KW-1185">Reference proteome</keyword>
<dbReference type="Pfam" id="PF13528">
    <property type="entry name" value="Glyco_trans_1_3"/>
    <property type="match status" value="1"/>
</dbReference>
<gene>
    <name evidence="1" type="ORF">CA2015_3347</name>
</gene>
<dbReference type="KEGG" id="camu:CA2015_3347"/>
<proteinExistence type="predicted"/>
<dbReference type="RefSeq" id="WP_048642926.1">
    <property type="nucleotide sequence ID" value="NZ_CP012040.1"/>
</dbReference>
<dbReference type="Gene3D" id="3.40.50.2000">
    <property type="entry name" value="Glycogen Phosphorylase B"/>
    <property type="match status" value="1"/>
</dbReference>
<dbReference type="STRING" id="320787.CA2015_3347"/>
<dbReference type="EMBL" id="CP012040">
    <property type="protein sequence ID" value="AKP52737.1"/>
    <property type="molecule type" value="Genomic_DNA"/>
</dbReference>
<organism evidence="1 2">
    <name type="scientific">Cyclobacterium amurskyense</name>
    <dbReference type="NCBI Taxonomy" id="320787"/>
    <lineage>
        <taxon>Bacteria</taxon>
        <taxon>Pseudomonadati</taxon>
        <taxon>Bacteroidota</taxon>
        <taxon>Cytophagia</taxon>
        <taxon>Cytophagales</taxon>
        <taxon>Cyclobacteriaceae</taxon>
        <taxon>Cyclobacterium</taxon>
    </lineage>
</organism>
<name>A0A0H4PWI4_9BACT</name>
<evidence type="ECO:0000313" key="2">
    <source>
        <dbReference type="Proteomes" id="UP000036520"/>
    </source>
</evidence>
<evidence type="ECO:0000313" key="1">
    <source>
        <dbReference type="EMBL" id="AKP52737.1"/>
    </source>
</evidence>
<protein>
    <submittedName>
        <fullName evidence="1">Putative glycosyltransferase</fullName>
    </submittedName>
</protein>
<dbReference type="AlphaFoldDB" id="A0A0H4PWI4"/>
<dbReference type="GO" id="GO:0016757">
    <property type="term" value="F:glycosyltransferase activity"/>
    <property type="evidence" value="ECO:0007669"/>
    <property type="project" value="TreeGrafter"/>
</dbReference>
<dbReference type="PANTHER" id="PTHR21015:SF22">
    <property type="entry name" value="GLYCOSYLTRANSFERASE"/>
    <property type="match status" value="1"/>
</dbReference>
<dbReference type="Proteomes" id="UP000036520">
    <property type="component" value="Chromosome"/>
</dbReference>
<reference evidence="1 2" key="1">
    <citation type="submission" date="2015-07" db="EMBL/GenBank/DDBJ databases">
        <authorList>
            <person name="Kim K.M."/>
        </authorList>
    </citation>
    <scope>NUCLEOTIDE SEQUENCE [LARGE SCALE GENOMIC DNA]</scope>
    <source>
        <strain evidence="1 2">KCTC 12363</strain>
    </source>
</reference>
<dbReference type="SUPFAM" id="SSF53756">
    <property type="entry name" value="UDP-Glycosyltransferase/glycogen phosphorylase"/>
    <property type="match status" value="1"/>
</dbReference>